<name>A0A448TL70_9CORY</name>
<accession>A0A448TL70</accession>
<dbReference type="EMBL" id="UARK01000004">
    <property type="protein sequence ID" value="SPW28089.1"/>
    <property type="molecule type" value="Genomic_DNA"/>
</dbReference>
<proteinExistence type="predicted"/>
<dbReference type="Gene3D" id="3.30.450.30">
    <property type="entry name" value="Dynein light chain 2a, cytoplasmic"/>
    <property type="match status" value="1"/>
</dbReference>
<dbReference type="SUPFAM" id="SSF103196">
    <property type="entry name" value="Roadblock/LC7 domain"/>
    <property type="match status" value="1"/>
</dbReference>
<evidence type="ECO:0008006" key="3">
    <source>
        <dbReference type="Google" id="ProtNLM"/>
    </source>
</evidence>
<evidence type="ECO:0000313" key="2">
    <source>
        <dbReference type="Proteomes" id="UP000249886"/>
    </source>
</evidence>
<organism evidence="1 2">
    <name type="scientific">Corynebacterium matruchotii</name>
    <dbReference type="NCBI Taxonomy" id="43768"/>
    <lineage>
        <taxon>Bacteria</taxon>
        <taxon>Bacillati</taxon>
        <taxon>Actinomycetota</taxon>
        <taxon>Actinomycetes</taxon>
        <taxon>Mycobacteriales</taxon>
        <taxon>Corynebacteriaceae</taxon>
        <taxon>Corynebacterium</taxon>
    </lineage>
</organism>
<gene>
    <name evidence="1" type="ORF">NCTC10254_01115</name>
</gene>
<comment type="caution">
    <text evidence="1">The sequence shown here is derived from an EMBL/GenBank/DDBJ whole genome shotgun (WGS) entry which is preliminary data.</text>
</comment>
<protein>
    <recommendedName>
        <fullName evidence="3">Roadblock/LC7 domain-containing protein</fullName>
    </recommendedName>
</protein>
<evidence type="ECO:0000313" key="1">
    <source>
        <dbReference type="EMBL" id="SPW28089.1"/>
    </source>
</evidence>
<dbReference type="Proteomes" id="UP000249886">
    <property type="component" value="Unassembled WGS sequence"/>
</dbReference>
<dbReference type="RefSeq" id="WP_005521517.1">
    <property type="nucleotide sequence ID" value="NZ_CAJPQJ010000005.1"/>
</dbReference>
<reference evidence="1 2" key="1">
    <citation type="submission" date="2018-06" db="EMBL/GenBank/DDBJ databases">
        <authorList>
            <consortium name="Pathogen Informatics"/>
            <person name="Doyle S."/>
        </authorList>
    </citation>
    <scope>NUCLEOTIDE SEQUENCE [LARGE SCALE GENOMIC DNA]</scope>
    <source>
        <strain evidence="1 2">NCTC10254</strain>
    </source>
</reference>
<sequence length="152" mass="16384">MTDEFIARHRRVRGRDFGANDIAAAALPLLSHLRNQYQGIHSIILGTGDGIHVASIGFNSPDDASRMAALNASMLSVSLAQAQVIDPLKSDLQETVVAVELPNSEFLGMARIEHPPVGHLVLGLFARDTQLGMAIHQAQALAKALTDWLDEI</sequence>
<dbReference type="AlphaFoldDB" id="A0A448TL70"/>
<dbReference type="GeneID" id="84574442"/>